<feature type="compositionally biased region" description="Low complexity" evidence="1">
    <location>
        <begin position="349"/>
        <end position="365"/>
    </location>
</feature>
<sequence>MACQVLYSDGPRVVSTVLMRTQREPVGFASNPHHPTLRHGARLNRQCTSVERPSGMAGRGHHDPTGQAILAGTKSPCVPTAGACPGGHGGLRVPSGPAGTVKAWVVVMAAPGAVLGGNGHEGARRFLRSPRRVLETPKPKCQQKAAALARAAGKGGQQLPGSASNDIYGGGRSPPHKVGSTLRFQQNQRLLELLSSTMIPAAPSPPGPKNTPRAPSTAPWVVSAPGVSTGMGDSTVSRAGAKGPNPNPTKRPLAKTTLTQTHPLTQTRMDVENPHPVFISITGKLETTQNQPHTKKIRDLSSGHASPKSPLRGFIGKSREWKQLVQAAERPNQKHVLHPFRGAGDSEGGAEPPAAGGSPQPGRAQGPEHFAFIANGSVPLHGFSHPLLPGPRVMDPAPRGLDAALVVPRPGQSELRPEPAQHQFYGRPSLGKETKSSPCSAKLKPIVLKYVQKKAKSLDHGQSTRFSCASVTTALALAIGPLPSPVPCPSPPPAHPDPEVGRTPLAGLEDCELTKQLREVLGTKPEGVRGAGDVDGEQDAAPPAPRSRGLPHPSPSSSPCQSLLGPQGAEKTLRNKFTYREIPHELSPGATRREVLAATHAEHRAGGSHAAPWQGERGKRGWERDEHQPQPRCFCPKFCAGSFSTPCPHQPQGHGNYEDGPTAVNPSGKKTKQKQNTFFHQLSGELRAPPCPGMLKNPKPRGSSGRGNTGQLQK</sequence>
<dbReference type="AlphaFoldDB" id="R0LDY2"/>
<evidence type="ECO:0000313" key="3">
    <source>
        <dbReference type="Proteomes" id="UP000296049"/>
    </source>
</evidence>
<feature type="region of interest" description="Disordered" evidence="1">
    <location>
        <begin position="327"/>
        <end position="365"/>
    </location>
</feature>
<reference evidence="3" key="1">
    <citation type="journal article" date="2013" name="Nat. Genet.">
        <title>The duck genome and transcriptome provide insight into an avian influenza virus reservoir species.</title>
        <authorList>
            <person name="Huang Y."/>
            <person name="Li Y."/>
            <person name="Burt D.W."/>
            <person name="Chen H."/>
            <person name="Zhang Y."/>
            <person name="Qian W."/>
            <person name="Kim H."/>
            <person name="Gan S."/>
            <person name="Zhao Y."/>
            <person name="Li J."/>
            <person name="Yi K."/>
            <person name="Feng H."/>
            <person name="Zhu P."/>
            <person name="Li B."/>
            <person name="Liu Q."/>
            <person name="Fairley S."/>
            <person name="Magor K.E."/>
            <person name="Du Z."/>
            <person name="Hu X."/>
            <person name="Goodman L."/>
            <person name="Tafer H."/>
            <person name="Vignal A."/>
            <person name="Lee T."/>
            <person name="Kim K.W."/>
            <person name="Sheng Z."/>
            <person name="An Y."/>
            <person name="Searle S."/>
            <person name="Herrero J."/>
            <person name="Groenen M.A."/>
            <person name="Crooijmans R.P."/>
            <person name="Faraut T."/>
            <person name="Cai Q."/>
            <person name="Webster R.G."/>
            <person name="Aldridge J.R."/>
            <person name="Warren W.C."/>
            <person name="Bartschat S."/>
            <person name="Kehr S."/>
            <person name="Marz M."/>
            <person name="Stadler P.F."/>
            <person name="Smith J."/>
            <person name="Kraus R.H."/>
            <person name="Zhao Y."/>
            <person name="Ren L."/>
            <person name="Fei J."/>
            <person name="Morisson M."/>
            <person name="Kaiser P."/>
            <person name="Griffin D.K."/>
            <person name="Rao M."/>
            <person name="Pitel F."/>
            <person name="Wang J."/>
            <person name="Li N."/>
        </authorList>
    </citation>
    <scope>NUCLEOTIDE SEQUENCE [LARGE SCALE GENOMIC DNA]</scope>
</reference>
<gene>
    <name evidence="2" type="ORF">Anapl_10726</name>
</gene>
<evidence type="ECO:0000256" key="1">
    <source>
        <dbReference type="SAM" id="MobiDB-lite"/>
    </source>
</evidence>
<name>R0LDY2_ANAPL</name>
<accession>R0LDY2</accession>
<dbReference type="Proteomes" id="UP000296049">
    <property type="component" value="Unassembled WGS sequence"/>
</dbReference>
<keyword evidence="3" id="KW-1185">Reference proteome</keyword>
<feature type="region of interest" description="Disordered" evidence="1">
    <location>
        <begin position="146"/>
        <end position="179"/>
    </location>
</feature>
<protein>
    <submittedName>
        <fullName evidence="2">Uncharacterized protein</fullName>
    </submittedName>
</protein>
<feature type="region of interest" description="Disordered" evidence="1">
    <location>
        <begin position="520"/>
        <end position="566"/>
    </location>
</feature>
<organism evidence="2 3">
    <name type="scientific">Anas platyrhynchos</name>
    <name type="common">Mallard</name>
    <name type="synonym">Anas boschas</name>
    <dbReference type="NCBI Taxonomy" id="8839"/>
    <lineage>
        <taxon>Eukaryota</taxon>
        <taxon>Metazoa</taxon>
        <taxon>Chordata</taxon>
        <taxon>Craniata</taxon>
        <taxon>Vertebrata</taxon>
        <taxon>Euteleostomi</taxon>
        <taxon>Archelosauria</taxon>
        <taxon>Archosauria</taxon>
        <taxon>Dinosauria</taxon>
        <taxon>Saurischia</taxon>
        <taxon>Theropoda</taxon>
        <taxon>Coelurosauria</taxon>
        <taxon>Aves</taxon>
        <taxon>Neognathae</taxon>
        <taxon>Galloanserae</taxon>
        <taxon>Anseriformes</taxon>
        <taxon>Anatidae</taxon>
        <taxon>Anatinae</taxon>
        <taxon>Anas</taxon>
    </lineage>
</organism>
<feature type="compositionally biased region" description="Low complexity" evidence="1">
    <location>
        <begin position="546"/>
        <end position="566"/>
    </location>
</feature>
<evidence type="ECO:0000313" key="2">
    <source>
        <dbReference type="EMBL" id="EOA99734.1"/>
    </source>
</evidence>
<feature type="region of interest" description="Disordered" evidence="1">
    <location>
        <begin position="411"/>
        <end position="438"/>
    </location>
</feature>
<feature type="region of interest" description="Disordered" evidence="1">
    <location>
        <begin position="233"/>
        <end position="254"/>
    </location>
</feature>
<feature type="region of interest" description="Disordered" evidence="1">
    <location>
        <begin position="650"/>
        <end position="714"/>
    </location>
</feature>
<dbReference type="EMBL" id="KB743276">
    <property type="protein sequence ID" value="EOA99734.1"/>
    <property type="molecule type" value="Genomic_DNA"/>
</dbReference>
<feature type="region of interest" description="Disordered" evidence="1">
    <location>
        <begin position="198"/>
        <end position="217"/>
    </location>
</feature>
<feature type="region of interest" description="Disordered" evidence="1">
    <location>
        <begin position="603"/>
        <end position="627"/>
    </location>
</feature>
<proteinExistence type="predicted"/>
<feature type="compositionally biased region" description="Basic and acidic residues" evidence="1">
    <location>
        <begin position="616"/>
        <end position="627"/>
    </location>
</feature>
<feature type="region of interest" description="Disordered" evidence="1">
    <location>
        <begin position="287"/>
        <end position="313"/>
    </location>
</feature>